<dbReference type="RefSeq" id="WP_155546663.1">
    <property type="nucleotide sequence ID" value="NZ_CABVGP010000002.1"/>
</dbReference>
<evidence type="ECO:0000313" key="1">
    <source>
        <dbReference type="EMBL" id="VVJ21797.1"/>
    </source>
</evidence>
<dbReference type="InterPro" id="IPR008928">
    <property type="entry name" value="6-hairpin_glycosidase_sf"/>
</dbReference>
<gene>
    <name evidence="1" type="ORF">AA23TX_06813</name>
</gene>
<protein>
    <recommendedName>
        <fullName evidence="3">Glycosyltransferase</fullName>
    </recommendedName>
</protein>
<proteinExistence type="predicted"/>
<evidence type="ECO:0000313" key="2">
    <source>
        <dbReference type="Proteomes" id="UP000399805"/>
    </source>
</evidence>
<accession>A0A6I8LX33</accession>
<dbReference type="SUPFAM" id="SSF48208">
    <property type="entry name" value="Six-hairpin glycosidases"/>
    <property type="match status" value="1"/>
</dbReference>
<organism evidence="1 2">
    <name type="scientific">Amycolatopsis camponoti</name>
    <dbReference type="NCBI Taxonomy" id="2606593"/>
    <lineage>
        <taxon>Bacteria</taxon>
        <taxon>Bacillati</taxon>
        <taxon>Actinomycetota</taxon>
        <taxon>Actinomycetes</taxon>
        <taxon>Pseudonocardiales</taxon>
        <taxon>Pseudonocardiaceae</taxon>
        <taxon>Amycolatopsis</taxon>
    </lineage>
</organism>
<reference evidence="1 2" key="1">
    <citation type="submission" date="2019-09" db="EMBL/GenBank/DDBJ databases">
        <authorList>
            <person name="Leyn A S."/>
        </authorList>
    </citation>
    <scope>NUCLEOTIDE SEQUENCE [LARGE SCALE GENOMIC DNA]</scope>
    <source>
        <strain evidence="1">AA231_1</strain>
    </source>
</reference>
<dbReference type="Proteomes" id="UP000399805">
    <property type="component" value="Unassembled WGS sequence"/>
</dbReference>
<dbReference type="GO" id="GO:0005975">
    <property type="term" value="P:carbohydrate metabolic process"/>
    <property type="evidence" value="ECO:0007669"/>
    <property type="project" value="InterPro"/>
</dbReference>
<keyword evidence="2" id="KW-1185">Reference proteome</keyword>
<name>A0A6I8LX33_9PSEU</name>
<sequence>MLDDRHLLRMSDDVGLFEHACGAIPRREHGYCLDDAARGLVVLSREQDLTPQLSRVQETLFAFTAHAHEHGRFRNRLGYDRRWQDAPGLGDWWGRALWGLGSTAAHAGRAWLRAEARLLFDAGARRRSPDLRAMVFAALGAAEVLTRFPADEPARALLGAAVTTIGPVPPGRDWPWPEPRLAYANAAVAEVLVAAGALLPDPDALADGLRALDWLADRQTREDRLSVVPTGGWAPSQSPPGFDQQPIEVAALAAACARAHAVTGDARWTSTVELARAWFLGTNDAGVPLLDQDTGGCGDGLRADGVNRNQGAESTLAMLATFQVSRRIGTGALTGAGAA</sequence>
<dbReference type="AlphaFoldDB" id="A0A6I8LX33"/>
<dbReference type="EMBL" id="CABVGP010000002">
    <property type="protein sequence ID" value="VVJ21797.1"/>
    <property type="molecule type" value="Genomic_DNA"/>
</dbReference>
<evidence type="ECO:0008006" key="3">
    <source>
        <dbReference type="Google" id="ProtNLM"/>
    </source>
</evidence>